<dbReference type="CDD" id="cd18186">
    <property type="entry name" value="BTB_POZ_ZBTB_KLHL-like"/>
    <property type="match status" value="1"/>
</dbReference>
<protein>
    <recommendedName>
        <fullName evidence="1">BTB domain-containing protein</fullName>
    </recommendedName>
</protein>
<accession>A0ABQ8T519</accession>
<dbReference type="InterPro" id="IPR011333">
    <property type="entry name" value="SKP1/BTB/POZ_sf"/>
</dbReference>
<dbReference type="InterPro" id="IPR037189">
    <property type="entry name" value="HBS1-like_N_sf"/>
</dbReference>
<dbReference type="PROSITE" id="PS50097">
    <property type="entry name" value="BTB"/>
    <property type="match status" value="1"/>
</dbReference>
<proteinExistence type="predicted"/>
<feature type="domain" description="BTB" evidence="1">
    <location>
        <begin position="680"/>
        <end position="736"/>
    </location>
</feature>
<dbReference type="SUPFAM" id="SSF109732">
    <property type="entry name" value="HBS1-like domain"/>
    <property type="match status" value="1"/>
</dbReference>
<sequence>FPVHTCILRLSAPELDWSQQPPPLSGLPEDVLGTILHFLYAECLPANLGEQTARQCIAAATSLPGLERLVRMCELYLKNMALKQQIIGLVSDMHACASQIIEHFSTKMSPGEHSADSLNSNPAKLCFVVKQSVREAAVAAVKLLLLCDLFTKRKAELSREERHEIIRYAKSRLPIFMSQLHRFLQGVKSTFSSMSPSQRQEVATYLVPENKVLRKIFGAKRDEVTGEWRKLHNAELHALYSSPDIIRNIKSLTFEMGRTVAHMEESRNAWRLIGRQEGKRPLKRLKRRRKDDIKMDLREVGYVGRDWINLAQDRDPLWANVRAAVNLQIETILDTVSALVVEVKSALEQIILALSPSESCRSQKGNVGEVLGKSLKNILHIRDLSKLRSFHQRITFSLVHLLQKKESFNDMTSANKVRSVARNLEQLIEELPIFLLRLEEVTAALDDKLEWREFKFCFKVGTSKVSGMLQKLLTHSSTLQDVLVQLCDLVQRDTFTQSLFTLGLLDPAHYGGSTGENNHSARGHMHSTPKQHGYKVCRYTNSTSSINGGLVKFLFFRKPQFKSHRVSVHSLLVLDGCQPTLRSMDTEGKIGSVSGRVPGSSVGRPLLNLVESLCVPPMSRNSLLSKSAIQLLSSGQATDMVFEVVTSQEAPDCVIDHTQGQAVEATPTEQQQEGEEVCSIQAHRVIVAARCDWFRRALLSGMREAIDRKIVIHDTSPFLFSTFLNYLYSGQLETKELSVDQLADLMLLSDRYEVDSLKQACEQGLKRHIDEDSVLYFLSMGDQFNAKLLRSACLNFISLNPDIVDSELFEELPQNLQAEIYDLVIWVKPRKSQTTEKLLPFPECPSPETPTSVSSSLADIEEMASNIHINSREVEASDSSSLEELPLTQDSARLESCLVQLRDIVGEQVSREELVQACLFIF</sequence>
<organism evidence="2 3">
    <name type="scientific">Periplaneta americana</name>
    <name type="common">American cockroach</name>
    <name type="synonym">Blatta americana</name>
    <dbReference type="NCBI Taxonomy" id="6978"/>
    <lineage>
        <taxon>Eukaryota</taxon>
        <taxon>Metazoa</taxon>
        <taxon>Ecdysozoa</taxon>
        <taxon>Arthropoda</taxon>
        <taxon>Hexapoda</taxon>
        <taxon>Insecta</taxon>
        <taxon>Pterygota</taxon>
        <taxon>Neoptera</taxon>
        <taxon>Polyneoptera</taxon>
        <taxon>Dictyoptera</taxon>
        <taxon>Blattodea</taxon>
        <taxon>Blattoidea</taxon>
        <taxon>Blattidae</taxon>
        <taxon>Blattinae</taxon>
        <taxon>Periplaneta</taxon>
    </lineage>
</organism>
<dbReference type="EMBL" id="JAJSOF020000015">
    <property type="protein sequence ID" value="KAJ4441599.1"/>
    <property type="molecule type" value="Genomic_DNA"/>
</dbReference>
<evidence type="ECO:0000313" key="2">
    <source>
        <dbReference type="EMBL" id="KAJ4441599.1"/>
    </source>
</evidence>
<dbReference type="SUPFAM" id="SSF54695">
    <property type="entry name" value="POZ domain"/>
    <property type="match status" value="1"/>
</dbReference>
<dbReference type="Gene3D" id="1.10.8.10">
    <property type="entry name" value="DNA helicase RuvA subunit, C-terminal domain"/>
    <property type="match status" value="1"/>
</dbReference>
<gene>
    <name evidence="2" type="ORF">ANN_11455</name>
</gene>
<comment type="caution">
    <text evidence="2">The sequence shown here is derived from an EMBL/GenBank/DDBJ whole genome shotgun (WGS) entry which is preliminary data.</text>
</comment>
<keyword evidence="3" id="KW-1185">Reference proteome</keyword>
<evidence type="ECO:0000259" key="1">
    <source>
        <dbReference type="PROSITE" id="PS50097"/>
    </source>
</evidence>
<dbReference type="InterPro" id="IPR000210">
    <property type="entry name" value="BTB/POZ_dom"/>
</dbReference>
<dbReference type="SMART" id="SM00225">
    <property type="entry name" value="BTB"/>
    <property type="match status" value="1"/>
</dbReference>
<reference evidence="2 3" key="1">
    <citation type="journal article" date="2022" name="Allergy">
        <title>Genome assembly and annotation of Periplaneta americana reveal a comprehensive cockroach allergen profile.</title>
        <authorList>
            <person name="Wang L."/>
            <person name="Xiong Q."/>
            <person name="Saelim N."/>
            <person name="Wang L."/>
            <person name="Nong W."/>
            <person name="Wan A.T."/>
            <person name="Shi M."/>
            <person name="Liu X."/>
            <person name="Cao Q."/>
            <person name="Hui J.H.L."/>
            <person name="Sookrung N."/>
            <person name="Leung T.F."/>
            <person name="Tungtrongchitr A."/>
            <person name="Tsui S.K.W."/>
        </authorList>
    </citation>
    <scope>NUCLEOTIDE SEQUENCE [LARGE SCALE GENOMIC DNA]</scope>
    <source>
        <strain evidence="2">PWHHKU_190912</strain>
    </source>
</reference>
<feature type="non-terminal residue" evidence="2">
    <location>
        <position position="1"/>
    </location>
</feature>
<dbReference type="Pfam" id="PF00651">
    <property type="entry name" value="BTB"/>
    <property type="match status" value="1"/>
</dbReference>
<evidence type="ECO:0000313" key="3">
    <source>
        <dbReference type="Proteomes" id="UP001148838"/>
    </source>
</evidence>
<dbReference type="Gene3D" id="3.30.710.10">
    <property type="entry name" value="Potassium Channel Kv1.1, Chain A"/>
    <property type="match status" value="1"/>
</dbReference>
<dbReference type="Proteomes" id="UP001148838">
    <property type="component" value="Unassembled WGS sequence"/>
</dbReference>
<name>A0ABQ8T519_PERAM</name>
<dbReference type="PANTHER" id="PTHR24413">
    <property type="entry name" value="SPECKLE-TYPE POZ PROTEIN"/>
    <property type="match status" value="1"/>
</dbReference>